<feature type="transmembrane region" description="Helical" evidence="1">
    <location>
        <begin position="510"/>
        <end position="529"/>
    </location>
</feature>
<feature type="transmembrane region" description="Helical" evidence="1">
    <location>
        <begin position="333"/>
        <end position="351"/>
    </location>
</feature>
<feature type="transmembrane region" description="Helical" evidence="1">
    <location>
        <begin position="192"/>
        <end position="211"/>
    </location>
</feature>
<comment type="caution">
    <text evidence="2">The sequence shown here is derived from an EMBL/GenBank/DDBJ whole genome shotgun (WGS) entry which is preliminary data.</text>
</comment>
<sequence>MSTPSTAATTTATSGGAAEDRAVVRSLVSLKLRLLRNGLRRSPGRAAGYLIGTGFGLLFGLSAAAGLVVLHGKEGAADVAAVLTAGLTVCWAAMPLFFFAGDESADPTRLTMLPLRPRALLRGTLLGSLVGPGPLIGLLMLAGAAVAAGRGAASAVVAVLAVPLTLVLLIALTRSVAAANARLLSSRRGKDFAIFGGLLFAVLVQLGNLGVQSSVRSPGESLDLSVLHPYASVVRWIPPVSAIDAVRSAGEGAYPVAALQLALAAGLLVVLLRWWLRSLQDLMVSGDSSTLVETSSVHSGRAARGWRLLPSGRAGTVAQRHLRYAWREPRAKAAIFTGIGMTCVIAALSVVQGWGSVYVIAMGGLMLGLQAGNLFGMDGSGFWMVAATLSTRQDGRDELRGRVSAILAYGGVVLVLLGPVVAAVTGGWADLAPALGLAFAAFGTSIGLGCVISVYAPFALPADGNPMRSAAPGQNGVVMANAFGSMIGVLVGCLPVGALLGFLLVGDHPAWPLLPVGVLYGAAMVLLGIRVAAGGLLKRLPEILATVIER</sequence>
<accession>A0A066YXU6</accession>
<dbReference type="Proteomes" id="UP000027178">
    <property type="component" value="Unassembled WGS sequence"/>
</dbReference>
<feature type="transmembrane region" description="Helical" evidence="1">
    <location>
        <begin position="152"/>
        <end position="172"/>
    </location>
</feature>
<feature type="transmembrane region" description="Helical" evidence="1">
    <location>
        <begin position="257"/>
        <end position="276"/>
    </location>
</feature>
<name>A0A066YXU6_9ACTN</name>
<reference evidence="2 3" key="1">
    <citation type="submission" date="2014-05" db="EMBL/GenBank/DDBJ databases">
        <title>Draft Genome Sequence of Kitasatospora cheerisanensis KCTC 2395.</title>
        <authorList>
            <person name="Nam D.H."/>
        </authorList>
    </citation>
    <scope>NUCLEOTIDE SEQUENCE [LARGE SCALE GENOMIC DNA]</scope>
    <source>
        <strain evidence="2 3">KCTC 2395</strain>
    </source>
</reference>
<evidence type="ECO:0000256" key="1">
    <source>
        <dbReference type="SAM" id="Phobius"/>
    </source>
</evidence>
<dbReference type="AlphaFoldDB" id="A0A066YXU6"/>
<feature type="transmembrane region" description="Helical" evidence="1">
    <location>
        <begin position="406"/>
        <end position="429"/>
    </location>
</feature>
<proteinExistence type="predicted"/>
<organism evidence="2 3">
    <name type="scientific">Kitasatospora cheerisanensis KCTC 2395</name>
    <dbReference type="NCBI Taxonomy" id="1348663"/>
    <lineage>
        <taxon>Bacteria</taxon>
        <taxon>Bacillati</taxon>
        <taxon>Actinomycetota</taxon>
        <taxon>Actinomycetes</taxon>
        <taxon>Kitasatosporales</taxon>
        <taxon>Streptomycetaceae</taxon>
        <taxon>Kitasatospora</taxon>
    </lineage>
</organism>
<feature type="transmembrane region" description="Helical" evidence="1">
    <location>
        <begin position="357"/>
        <end position="385"/>
    </location>
</feature>
<dbReference type="RefSeq" id="WP_051653113.1">
    <property type="nucleotide sequence ID" value="NZ_KK853997.1"/>
</dbReference>
<dbReference type="eggNOG" id="ENOG502Z89R">
    <property type="taxonomic scope" value="Bacteria"/>
</dbReference>
<keyword evidence="3" id="KW-1185">Reference proteome</keyword>
<protein>
    <recommendedName>
        <fullName evidence="4">Transporter</fullName>
    </recommendedName>
</protein>
<gene>
    <name evidence="2" type="ORF">KCH_33260</name>
</gene>
<feature type="transmembrane region" description="Helical" evidence="1">
    <location>
        <begin position="477"/>
        <end position="504"/>
    </location>
</feature>
<feature type="transmembrane region" description="Helical" evidence="1">
    <location>
        <begin position="120"/>
        <end position="146"/>
    </location>
</feature>
<dbReference type="PATRIC" id="fig|1348663.4.peg.3199"/>
<dbReference type="HOGENOM" id="CLU_025319_1_0_11"/>
<keyword evidence="1" id="KW-0812">Transmembrane</keyword>
<dbReference type="EMBL" id="JNBY01000089">
    <property type="protein sequence ID" value="KDN84799.1"/>
    <property type="molecule type" value="Genomic_DNA"/>
</dbReference>
<feature type="transmembrane region" description="Helical" evidence="1">
    <location>
        <begin position="435"/>
        <end position="456"/>
    </location>
</feature>
<dbReference type="OrthoDB" id="4334618at2"/>
<feature type="transmembrane region" description="Helical" evidence="1">
    <location>
        <begin position="76"/>
        <end position="99"/>
    </location>
</feature>
<keyword evidence="1" id="KW-1133">Transmembrane helix</keyword>
<evidence type="ECO:0000313" key="2">
    <source>
        <dbReference type="EMBL" id="KDN84799.1"/>
    </source>
</evidence>
<feature type="transmembrane region" description="Helical" evidence="1">
    <location>
        <begin position="46"/>
        <end position="70"/>
    </location>
</feature>
<evidence type="ECO:0000313" key="3">
    <source>
        <dbReference type="Proteomes" id="UP000027178"/>
    </source>
</evidence>
<evidence type="ECO:0008006" key="4">
    <source>
        <dbReference type="Google" id="ProtNLM"/>
    </source>
</evidence>
<keyword evidence="1" id="KW-0472">Membrane</keyword>